<evidence type="ECO:0000313" key="2">
    <source>
        <dbReference type="Proteomes" id="UP000236520"/>
    </source>
</evidence>
<dbReference type="Proteomes" id="UP000236520">
    <property type="component" value="Unassembled WGS sequence"/>
</dbReference>
<dbReference type="AlphaFoldDB" id="A0A2J7Z5I1"/>
<reference evidence="1 2" key="1">
    <citation type="submission" date="2015-09" db="EMBL/GenBank/DDBJ databases">
        <title>Genome sequence, genome mining and natural product profiling of a biocontrol bacterium Streptomyces malaysiensis F913.</title>
        <authorList>
            <person name="Xu Y."/>
            <person name="Wei J."/>
            <person name="Xie J."/>
            <person name="Li T."/>
            <person name="Zhou Z."/>
        </authorList>
    </citation>
    <scope>NUCLEOTIDE SEQUENCE [LARGE SCALE GENOMIC DNA]</scope>
    <source>
        <strain evidence="1 2">F913</strain>
    </source>
</reference>
<keyword evidence="2" id="KW-1185">Reference proteome</keyword>
<sequence>MIAKRALAMLRGACETVRVHYELRGEVDRGWHRSSE</sequence>
<dbReference type="EMBL" id="LJIW01000001">
    <property type="protein sequence ID" value="PNG95532.1"/>
    <property type="molecule type" value="Genomic_DNA"/>
</dbReference>
<protein>
    <submittedName>
        <fullName evidence="1">Uncharacterized protein</fullName>
    </submittedName>
</protein>
<proteinExistence type="predicted"/>
<organism evidence="1 2">
    <name type="scientific">Streptomyces malaysiensis</name>
    <dbReference type="NCBI Taxonomy" id="92644"/>
    <lineage>
        <taxon>Bacteria</taxon>
        <taxon>Bacillati</taxon>
        <taxon>Actinomycetota</taxon>
        <taxon>Actinomycetes</taxon>
        <taxon>Kitasatosporales</taxon>
        <taxon>Streptomycetaceae</taxon>
        <taxon>Streptomyces</taxon>
        <taxon>Streptomyces violaceusniger group</taxon>
    </lineage>
</organism>
<evidence type="ECO:0000313" key="1">
    <source>
        <dbReference type="EMBL" id="PNG95532.1"/>
    </source>
</evidence>
<comment type="caution">
    <text evidence="1">The sequence shown here is derived from an EMBL/GenBank/DDBJ whole genome shotgun (WGS) entry which is preliminary data.</text>
</comment>
<accession>A0A2J7Z5I1</accession>
<name>A0A2J7Z5I1_STRMQ</name>
<gene>
    <name evidence="1" type="ORF">SMF913_11557</name>
</gene>